<dbReference type="EMBL" id="JAPQKN010000001">
    <property type="protein sequence ID" value="KAJ5176451.1"/>
    <property type="molecule type" value="Genomic_DNA"/>
</dbReference>
<proteinExistence type="predicted"/>
<organism evidence="2 3">
    <name type="scientific">Penicillium canariense</name>
    <dbReference type="NCBI Taxonomy" id="189055"/>
    <lineage>
        <taxon>Eukaryota</taxon>
        <taxon>Fungi</taxon>
        <taxon>Dikarya</taxon>
        <taxon>Ascomycota</taxon>
        <taxon>Pezizomycotina</taxon>
        <taxon>Eurotiomycetes</taxon>
        <taxon>Eurotiomycetidae</taxon>
        <taxon>Eurotiales</taxon>
        <taxon>Aspergillaceae</taxon>
        <taxon>Penicillium</taxon>
    </lineage>
</organism>
<dbReference type="AlphaFoldDB" id="A0A9W9LTX1"/>
<reference evidence="2" key="2">
    <citation type="journal article" date="2023" name="IMA Fungus">
        <title>Comparative genomic study of the Penicillium genus elucidates a diverse pangenome and 15 lateral gene transfer events.</title>
        <authorList>
            <person name="Petersen C."/>
            <person name="Sorensen T."/>
            <person name="Nielsen M.R."/>
            <person name="Sondergaard T.E."/>
            <person name="Sorensen J.L."/>
            <person name="Fitzpatrick D.A."/>
            <person name="Frisvad J.C."/>
            <person name="Nielsen K.L."/>
        </authorList>
    </citation>
    <scope>NUCLEOTIDE SEQUENCE</scope>
    <source>
        <strain evidence="2">IBT 26290</strain>
    </source>
</reference>
<sequence>MDLPATQVHDEGGDHLGSLRGPGGRRLTDPNVPWLGRNAPNWSSTTDLDLLCNWFFRRRPVILLRSPNINNLRFMMRISGRCVRSFGDLDYPELDPGAVLGPGTYHAAYPQCMETETARREEVTGFDRLFEARIVVGETVACRRSPVHTLYPGREGFESGVDNREVSDCAVVHTLD</sequence>
<dbReference type="RefSeq" id="XP_056548059.1">
    <property type="nucleotide sequence ID" value="XM_056684453.1"/>
</dbReference>
<reference evidence="2" key="1">
    <citation type="submission" date="2022-11" db="EMBL/GenBank/DDBJ databases">
        <authorList>
            <person name="Petersen C."/>
        </authorList>
    </citation>
    <scope>NUCLEOTIDE SEQUENCE</scope>
    <source>
        <strain evidence="2">IBT 26290</strain>
    </source>
</reference>
<comment type="caution">
    <text evidence="2">The sequence shown here is derived from an EMBL/GenBank/DDBJ whole genome shotgun (WGS) entry which is preliminary data.</text>
</comment>
<keyword evidence="3" id="KW-1185">Reference proteome</keyword>
<dbReference type="GeneID" id="81423629"/>
<evidence type="ECO:0000313" key="2">
    <source>
        <dbReference type="EMBL" id="KAJ5176451.1"/>
    </source>
</evidence>
<accession>A0A9W9LTX1</accession>
<dbReference type="Proteomes" id="UP001149163">
    <property type="component" value="Unassembled WGS sequence"/>
</dbReference>
<feature type="region of interest" description="Disordered" evidence="1">
    <location>
        <begin position="1"/>
        <end position="32"/>
    </location>
</feature>
<protein>
    <submittedName>
        <fullName evidence="2">Uncharacterized protein</fullName>
    </submittedName>
</protein>
<evidence type="ECO:0000256" key="1">
    <source>
        <dbReference type="SAM" id="MobiDB-lite"/>
    </source>
</evidence>
<evidence type="ECO:0000313" key="3">
    <source>
        <dbReference type="Proteomes" id="UP001149163"/>
    </source>
</evidence>
<name>A0A9W9LTX1_9EURO</name>
<gene>
    <name evidence="2" type="ORF">N7482_002328</name>
</gene>